<proteinExistence type="predicted"/>
<dbReference type="GeneID" id="89686684"/>
<protein>
    <submittedName>
        <fullName evidence="2">GyrI-like domain-containing protein</fullName>
    </submittedName>
</protein>
<comment type="caution">
    <text evidence="2">The sequence shown here is derived from an EMBL/GenBank/DDBJ whole genome shotgun (WGS) entry which is preliminary data.</text>
</comment>
<dbReference type="PANTHER" id="PTHR36444:SF2">
    <property type="entry name" value="TRANSCRIPTIONAL REGULATOR PROTEIN YOBU-RELATED"/>
    <property type="match status" value="1"/>
</dbReference>
<evidence type="ECO:0000313" key="2">
    <source>
        <dbReference type="EMBL" id="MBW8289315.1"/>
    </source>
</evidence>
<feature type="domain" description="AraC effector-binding" evidence="1">
    <location>
        <begin position="1"/>
        <end position="166"/>
    </location>
</feature>
<dbReference type="InterPro" id="IPR029441">
    <property type="entry name" value="Cass2"/>
</dbReference>
<dbReference type="InterPro" id="IPR010499">
    <property type="entry name" value="AraC_E-bd"/>
</dbReference>
<dbReference type="Gene3D" id="3.20.80.10">
    <property type="entry name" value="Regulatory factor, effector binding domain"/>
    <property type="match status" value="1"/>
</dbReference>
<dbReference type="Proteomes" id="UP000711178">
    <property type="component" value="Unassembled WGS sequence"/>
</dbReference>
<dbReference type="RefSeq" id="WP_043577793.1">
    <property type="nucleotide sequence ID" value="NZ_CP142381.1"/>
</dbReference>
<evidence type="ECO:0000313" key="3">
    <source>
        <dbReference type="Proteomes" id="UP000711178"/>
    </source>
</evidence>
<dbReference type="InterPro" id="IPR011256">
    <property type="entry name" value="Reg_factor_effector_dom_sf"/>
</dbReference>
<dbReference type="PANTHER" id="PTHR36444">
    <property type="entry name" value="TRANSCRIPTIONAL REGULATOR PROTEIN YOBU-RELATED"/>
    <property type="match status" value="1"/>
</dbReference>
<dbReference type="EMBL" id="JAHDTB010000016">
    <property type="protein sequence ID" value="MBW8289315.1"/>
    <property type="molecule type" value="Genomic_DNA"/>
</dbReference>
<dbReference type="InterPro" id="IPR053182">
    <property type="entry name" value="YobU-like_regulator"/>
</dbReference>
<organism evidence="2 3">
    <name type="scientific">Chromobacterium subtsugae</name>
    <dbReference type="NCBI Taxonomy" id="251747"/>
    <lineage>
        <taxon>Bacteria</taxon>
        <taxon>Pseudomonadati</taxon>
        <taxon>Pseudomonadota</taxon>
        <taxon>Betaproteobacteria</taxon>
        <taxon>Neisseriales</taxon>
        <taxon>Chromobacteriaceae</taxon>
        <taxon>Chromobacterium</taxon>
    </lineage>
</organism>
<sequence>MEAAIIDCPGLALAGHSIATRKADGDNLRDIPAFWADYAARLRQPLLDALRLPHAAEYGVVYDFDPAGGGFRYLIAIECPDAAALPPGVERRRLPPARYAVFTTPPAAGPAEFGQRIAQTWQRIYQDWLPASADWQHAPGDVFERYDGRCAPGQTRLQMDIYLPIQPKLRQGKPCNT</sequence>
<name>A0ABS7FIK7_9NEIS</name>
<accession>A0ABS7FIK7</accession>
<gene>
    <name evidence="2" type="ORF">KIF53_16910</name>
</gene>
<reference evidence="2 3" key="1">
    <citation type="submission" date="2021-05" db="EMBL/GenBank/DDBJ databases">
        <title>Draft Whole Genome Sequencing Of Biosensor Chromobacterium violaceum Strain CV026 Reveals A Regulatory RNA In Chromobacterium violaceum Phenotype Regulatory Network.</title>
        <authorList>
            <person name="Hong K.W."/>
            <person name="Chan K.G."/>
            <person name="Chang C.-Y."/>
        </authorList>
    </citation>
    <scope>NUCLEOTIDE SEQUENCE [LARGE SCALE GENOMIC DNA]</scope>
    <source>
        <strain evidence="2 3">ATCC 31532</strain>
    </source>
</reference>
<keyword evidence="3" id="KW-1185">Reference proteome</keyword>
<dbReference type="SUPFAM" id="SSF55136">
    <property type="entry name" value="Probable bacterial effector-binding domain"/>
    <property type="match status" value="1"/>
</dbReference>
<evidence type="ECO:0000259" key="1">
    <source>
        <dbReference type="SMART" id="SM00871"/>
    </source>
</evidence>
<dbReference type="SMART" id="SM00871">
    <property type="entry name" value="AraC_E_bind"/>
    <property type="match status" value="1"/>
</dbReference>
<dbReference type="Pfam" id="PF14526">
    <property type="entry name" value="Cass2"/>
    <property type="match status" value="1"/>
</dbReference>